<dbReference type="RefSeq" id="WP_094128165.1">
    <property type="nucleotide sequence ID" value="NZ_CP040788.1"/>
</dbReference>
<dbReference type="CDD" id="cd02955">
    <property type="entry name" value="SSP411"/>
    <property type="match status" value="1"/>
</dbReference>
<evidence type="ECO:0000313" key="2">
    <source>
        <dbReference type="EMBL" id="OQJ63021.1"/>
    </source>
</evidence>
<feature type="domain" description="Spermatogenesis-associated protein 20-like TRX" evidence="1">
    <location>
        <begin position="3"/>
        <end position="163"/>
    </location>
</feature>
<reference evidence="2" key="1">
    <citation type="submission" date="2017-08" db="EMBL/GenBank/DDBJ databases">
        <title>Genomes of multiple Clavibacter strains from different subspecies.</title>
        <authorList>
            <person name="Yuan X.-K."/>
            <person name="Li X.-S."/>
            <person name="Nie J."/>
            <person name="De Boer S.H."/>
        </authorList>
    </citation>
    <scope>NUCLEOTIDE SEQUENCE [LARGE SCALE GENOMIC DNA]</scope>
    <source>
        <strain evidence="2">ATCC 33566</strain>
    </source>
</reference>
<protein>
    <submittedName>
        <fullName evidence="2">Thioredoxin domain-containing protein</fullName>
    </submittedName>
</protein>
<dbReference type="PANTHER" id="PTHR42899:SF1">
    <property type="entry name" value="SPERMATOGENESIS-ASSOCIATED PROTEIN 20"/>
    <property type="match status" value="1"/>
</dbReference>
<dbReference type="InterPro" id="IPR008928">
    <property type="entry name" value="6-hairpin_glycosidase_sf"/>
</dbReference>
<dbReference type="GO" id="GO:0005975">
    <property type="term" value="P:carbohydrate metabolic process"/>
    <property type="evidence" value="ECO:0007669"/>
    <property type="project" value="InterPro"/>
</dbReference>
<gene>
    <name evidence="2" type="ORF">B5P24_08465</name>
</gene>
<evidence type="ECO:0000259" key="1">
    <source>
        <dbReference type="Pfam" id="PF03190"/>
    </source>
</evidence>
<comment type="caution">
    <text evidence="2">The sequence shown here is derived from an EMBL/GenBank/DDBJ whole genome shotgun (WGS) entry which is preliminary data.</text>
</comment>
<keyword evidence="3" id="KW-1185">Reference proteome</keyword>
<dbReference type="Gene3D" id="3.40.30.10">
    <property type="entry name" value="Glutaredoxin"/>
    <property type="match status" value="1"/>
</dbReference>
<dbReference type="InterPro" id="IPR036249">
    <property type="entry name" value="Thioredoxin-like_sf"/>
</dbReference>
<dbReference type="OrthoDB" id="9762614at2"/>
<dbReference type="SUPFAM" id="SSF52833">
    <property type="entry name" value="Thioredoxin-like"/>
    <property type="match status" value="1"/>
</dbReference>
<dbReference type="Proteomes" id="UP000215316">
    <property type="component" value="Unassembled WGS sequence"/>
</dbReference>
<dbReference type="PANTHER" id="PTHR42899">
    <property type="entry name" value="SPERMATOGENESIS-ASSOCIATED PROTEIN 20"/>
    <property type="match status" value="1"/>
</dbReference>
<evidence type="ECO:0000313" key="3">
    <source>
        <dbReference type="Proteomes" id="UP000215316"/>
    </source>
</evidence>
<name>A0A225CE74_9MICO</name>
<dbReference type="PIRSF" id="PIRSF006402">
    <property type="entry name" value="UCP006402_thioredoxin"/>
    <property type="match status" value="1"/>
</dbReference>
<dbReference type="InterPro" id="IPR024705">
    <property type="entry name" value="Ssp411"/>
</dbReference>
<accession>A0A225CE74</accession>
<sequence>MPNRLADAVSPYLLSHADNPVDWRPWGEEAFAEARRRDVPVLVSVGYSTCHWCHVMARETFSDPALASRLNDGFVAIKVDREEHPEVDAALITAAGAFTDQLGWPLNVFTTPEGRTFHAGTYSPPEPRAGHPSFRQVLDAVADAWTTRRDQVEQGAGQLSAAIREASARGSAASPLPDAAALDRVAAELAGFEDAEHGGFGSAPKFPVAPVVLLLDTLAESGVLAPPRAEATRALVRRTLDAMAGSDLRDPVEGGFFRYSTRRDWSEPHYERMLYDNALLLDAYARAGDEDVAAGIVAFLTGTLRRASGGFASAQDSESTVGGRRVEGGYYALDAAGRAAEDPPAVDGKVLTGWNGLAIGALARAGRAFGRVAWIDAARAAADMLLAEHVRADGSLVRASIDGRVSPAVATLEDHGMLADGLLALALATGEVAYAVRARGIVDALIAGADAGAAGAAGGADAAGIASAGAQPGAAGFRVPTGADPVLAGFGLDLASDPSEGAYPSGLTAAASAARVLGQLTADPRYDRAARAALATVAAGGATRPIAFGGALEQAAAMDAAARQLVVVVPDADSDAAESLALIARGRIRPPDVSIVVTETAARAWADAGFELLADREAGCTGTAYVCRAFSCRLPATTADALSDQLVAVP</sequence>
<proteinExistence type="predicted"/>
<organism evidence="2 3">
    <name type="scientific">Clavibacter tessellarius</name>
    <dbReference type="NCBI Taxonomy" id="31965"/>
    <lineage>
        <taxon>Bacteria</taxon>
        <taxon>Bacillati</taxon>
        <taxon>Actinomycetota</taxon>
        <taxon>Actinomycetes</taxon>
        <taxon>Micrococcales</taxon>
        <taxon>Microbacteriaceae</taxon>
        <taxon>Clavibacter</taxon>
    </lineage>
</organism>
<dbReference type="AlphaFoldDB" id="A0A225CE74"/>
<dbReference type="InterPro" id="IPR004879">
    <property type="entry name" value="Ssp411-like_TRX"/>
</dbReference>
<dbReference type="EMBL" id="MZMQ01000001">
    <property type="protein sequence ID" value="OQJ63021.1"/>
    <property type="molecule type" value="Genomic_DNA"/>
</dbReference>
<dbReference type="Pfam" id="PF03190">
    <property type="entry name" value="Thioredox_DsbH"/>
    <property type="match status" value="1"/>
</dbReference>
<dbReference type="SUPFAM" id="SSF48208">
    <property type="entry name" value="Six-hairpin glycosidases"/>
    <property type="match status" value="1"/>
</dbReference>